<gene>
    <name evidence="24" type="ORF">GIB67_017555</name>
</gene>
<evidence type="ECO:0000256" key="3">
    <source>
        <dbReference type="ARBA" id="ARBA00022475"/>
    </source>
</evidence>
<evidence type="ECO:0000256" key="10">
    <source>
        <dbReference type="ARBA" id="ARBA00022741"/>
    </source>
</evidence>
<keyword evidence="6" id="KW-0808">Transferase</keyword>
<dbReference type="OrthoDB" id="643280at2759"/>
<comment type="similarity">
    <text evidence="2 22">Belongs to the glycosyl hydrolase 27 family.</text>
</comment>
<evidence type="ECO:0000256" key="6">
    <source>
        <dbReference type="ARBA" id="ARBA00022679"/>
    </source>
</evidence>
<dbReference type="InterPro" id="IPR017853">
    <property type="entry name" value="GH"/>
</dbReference>
<dbReference type="Gene3D" id="2.90.10.10">
    <property type="entry name" value="Bulb-type lectin domain"/>
    <property type="match status" value="1"/>
</dbReference>
<evidence type="ECO:0000256" key="15">
    <source>
        <dbReference type="ARBA" id="ARBA00023136"/>
    </source>
</evidence>
<comment type="catalytic activity">
    <reaction evidence="21">
        <text>L-seryl-[protein] + ATP = O-phospho-L-seryl-[protein] + ADP + H(+)</text>
        <dbReference type="Rhea" id="RHEA:17989"/>
        <dbReference type="Rhea" id="RHEA-COMP:9863"/>
        <dbReference type="Rhea" id="RHEA-COMP:11604"/>
        <dbReference type="ChEBI" id="CHEBI:15378"/>
        <dbReference type="ChEBI" id="CHEBI:29999"/>
        <dbReference type="ChEBI" id="CHEBI:30616"/>
        <dbReference type="ChEBI" id="CHEBI:83421"/>
        <dbReference type="ChEBI" id="CHEBI:456216"/>
        <dbReference type="EC" id="2.7.11.1"/>
    </reaction>
</comment>
<evidence type="ECO:0000256" key="7">
    <source>
        <dbReference type="ARBA" id="ARBA00022692"/>
    </source>
</evidence>
<organism evidence="24 25">
    <name type="scientific">Kingdonia uniflora</name>
    <dbReference type="NCBI Taxonomy" id="39325"/>
    <lineage>
        <taxon>Eukaryota</taxon>
        <taxon>Viridiplantae</taxon>
        <taxon>Streptophyta</taxon>
        <taxon>Embryophyta</taxon>
        <taxon>Tracheophyta</taxon>
        <taxon>Spermatophyta</taxon>
        <taxon>Magnoliopsida</taxon>
        <taxon>Ranunculales</taxon>
        <taxon>Circaeasteraceae</taxon>
        <taxon>Kingdonia</taxon>
    </lineage>
</organism>
<keyword evidence="13" id="KW-0067">ATP-binding</keyword>
<evidence type="ECO:0000256" key="13">
    <source>
        <dbReference type="ARBA" id="ARBA00022840"/>
    </source>
</evidence>
<evidence type="ECO:0000256" key="5">
    <source>
        <dbReference type="ARBA" id="ARBA00022553"/>
    </source>
</evidence>
<dbReference type="PROSITE" id="PS50927">
    <property type="entry name" value="BULB_LECTIN"/>
    <property type="match status" value="1"/>
</dbReference>
<evidence type="ECO:0000256" key="19">
    <source>
        <dbReference type="ARBA" id="ARBA00023295"/>
    </source>
</evidence>
<evidence type="ECO:0000256" key="2">
    <source>
        <dbReference type="ARBA" id="ARBA00009743"/>
    </source>
</evidence>
<dbReference type="GO" id="GO:0004674">
    <property type="term" value="F:protein serine/threonine kinase activity"/>
    <property type="evidence" value="ECO:0007669"/>
    <property type="project" value="UniProtKB-KW"/>
</dbReference>
<comment type="subcellular location">
    <subcellularLocation>
        <location evidence="1">Cell membrane</location>
        <topology evidence="1">Single-pass type I membrane protein</topology>
    </subcellularLocation>
</comment>
<dbReference type="InterPro" id="IPR013785">
    <property type="entry name" value="Aldolase_TIM"/>
</dbReference>
<sequence length="353" mass="39802">MRNSCFSLLNVLFFIFFFSYKITHVVIAADTISSGQSLIGSQTLVSKDGNFELGFFTPGKSLNYYIGLWFKKISVQDKTYVWVANRDTPLKDSSSYILKLLEYGNLVVFDKAKTQVSLTNLTSNSKWLISSQVVLGDDGNLVLRNGLNESNVIWQSFDHPADTWLPGGKLRFDKKTNKSQLLHGETQKILPMGSSFYRLIKTEQSCKFHGNVFWIQPRQQCNRKYAGPGGWNDLDMLVVGNGGMSTKEYRSHFSIWEIFKSSLILGCVVRSMDKDTFTLLSNKEVIAINQDKLCIQGKKVKKTGDLERKKVSFWLYGMVFQCSLRIGGCCLLSGLQRTSAGLGSVRFITFVAL</sequence>
<dbReference type="Pfam" id="PF01453">
    <property type="entry name" value="B_lectin"/>
    <property type="match status" value="1"/>
</dbReference>
<dbReference type="PANTHER" id="PTHR32444:SF247">
    <property type="entry name" value="OS01G0958200 PROTEIN"/>
    <property type="match status" value="1"/>
</dbReference>
<keyword evidence="5" id="KW-0597">Phosphoprotein</keyword>
<dbReference type="PRINTS" id="PR00740">
    <property type="entry name" value="GLHYDRLASE27"/>
</dbReference>
<dbReference type="CDD" id="cd00028">
    <property type="entry name" value="B_lectin"/>
    <property type="match status" value="1"/>
</dbReference>
<dbReference type="Proteomes" id="UP000541444">
    <property type="component" value="Unassembled WGS sequence"/>
</dbReference>
<keyword evidence="9" id="KW-0430">Lectin</keyword>
<evidence type="ECO:0000256" key="12">
    <source>
        <dbReference type="ARBA" id="ARBA00022801"/>
    </source>
</evidence>
<evidence type="ECO:0000313" key="24">
    <source>
        <dbReference type="EMBL" id="KAF6143947.1"/>
    </source>
</evidence>
<keyword evidence="25" id="KW-1185">Reference proteome</keyword>
<keyword evidence="3" id="KW-1003">Cell membrane</keyword>
<dbReference type="PANTHER" id="PTHR32444">
    <property type="entry name" value="BULB-TYPE LECTIN DOMAIN-CONTAINING PROTEIN"/>
    <property type="match status" value="1"/>
</dbReference>
<keyword evidence="12 22" id="KW-0378">Hydrolase</keyword>
<dbReference type="Gene3D" id="3.20.20.70">
    <property type="entry name" value="Aldolase class I"/>
    <property type="match status" value="1"/>
</dbReference>
<evidence type="ECO:0000313" key="25">
    <source>
        <dbReference type="Proteomes" id="UP000541444"/>
    </source>
</evidence>
<evidence type="ECO:0000256" key="1">
    <source>
        <dbReference type="ARBA" id="ARBA00004251"/>
    </source>
</evidence>
<comment type="catalytic activity">
    <reaction evidence="22">
        <text>Hydrolysis of terminal, non-reducing alpha-D-galactose residues in alpha-D-galactosides, including galactose oligosaccharides, galactomannans and galactolipids.</text>
        <dbReference type="EC" id="3.2.1.22"/>
    </reaction>
</comment>
<dbReference type="InterPro" id="IPR002241">
    <property type="entry name" value="Glyco_hydro_27"/>
</dbReference>
<dbReference type="InterPro" id="IPR001480">
    <property type="entry name" value="Bulb-type_lectin_dom"/>
</dbReference>
<dbReference type="InterPro" id="IPR036426">
    <property type="entry name" value="Bulb-type_lectin_dom_sf"/>
</dbReference>
<keyword evidence="16 22" id="KW-1015">Disulfide bond</keyword>
<keyword evidence="17" id="KW-0675">Receptor</keyword>
<evidence type="ECO:0000256" key="17">
    <source>
        <dbReference type="ARBA" id="ARBA00023170"/>
    </source>
</evidence>
<dbReference type="EC" id="3.2.1.22" evidence="22"/>
<dbReference type="SUPFAM" id="SSF51445">
    <property type="entry name" value="(Trans)glycosidases"/>
    <property type="match status" value="1"/>
</dbReference>
<keyword evidence="15" id="KW-0472">Membrane</keyword>
<keyword evidence="19 22" id="KW-0326">Glycosidase</keyword>
<comment type="catalytic activity">
    <reaction evidence="20">
        <text>L-threonyl-[protein] + ATP = O-phospho-L-threonyl-[protein] + ADP + H(+)</text>
        <dbReference type="Rhea" id="RHEA:46608"/>
        <dbReference type="Rhea" id="RHEA-COMP:11060"/>
        <dbReference type="Rhea" id="RHEA-COMP:11605"/>
        <dbReference type="ChEBI" id="CHEBI:15378"/>
        <dbReference type="ChEBI" id="CHEBI:30013"/>
        <dbReference type="ChEBI" id="CHEBI:30616"/>
        <dbReference type="ChEBI" id="CHEBI:61977"/>
        <dbReference type="ChEBI" id="CHEBI:456216"/>
        <dbReference type="EC" id="2.7.11.1"/>
    </reaction>
</comment>
<feature type="domain" description="Bulb-type lectin" evidence="23">
    <location>
        <begin position="29"/>
        <end position="156"/>
    </location>
</feature>
<evidence type="ECO:0000259" key="23">
    <source>
        <dbReference type="PROSITE" id="PS50927"/>
    </source>
</evidence>
<evidence type="ECO:0000256" key="11">
    <source>
        <dbReference type="ARBA" id="ARBA00022777"/>
    </source>
</evidence>
<dbReference type="GO" id="GO:0005524">
    <property type="term" value="F:ATP binding"/>
    <property type="evidence" value="ECO:0007669"/>
    <property type="project" value="UniProtKB-KW"/>
</dbReference>
<keyword evidence="4" id="KW-0723">Serine/threonine-protein kinase</keyword>
<accession>A0A7J7LMS8</accession>
<dbReference type="GO" id="GO:0005886">
    <property type="term" value="C:plasma membrane"/>
    <property type="evidence" value="ECO:0007669"/>
    <property type="project" value="UniProtKB-SubCell"/>
</dbReference>
<evidence type="ECO:0000256" key="18">
    <source>
        <dbReference type="ARBA" id="ARBA00023180"/>
    </source>
</evidence>
<evidence type="ECO:0000256" key="9">
    <source>
        <dbReference type="ARBA" id="ARBA00022734"/>
    </source>
</evidence>
<keyword evidence="14" id="KW-1133">Transmembrane helix</keyword>
<protein>
    <recommendedName>
        <fullName evidence="22">Alpha-galactosidase</fullName>
        <ecNumber evidence="22">3.2.1.22</ecNumber>
    </recommendedName>
    <alternativeName>
        <fullName evidence="22">Melibiase</fullName>
    </alternativeName>
</protein>
<dbReference type="GO" id="GO:0030246">
    <property type="term" value="F:carbohydrate binding"/>
    <property type="evidence" value="ECO:0007669"/>
    <property type="project" value="UniProtKB-KW"/>
</dbReference>
<keyword evidence="10" id="KW-0547">Nucleotide-binding</keyword>
<dbReference type="GO" id="GO:0005975">
    <property type="term" value="P:carbohydrate metabolic process"/>
    <property type="evidence" value="ECO:0007669"/>
    <property type="project" value="InterPro"/>
</dbReference>
<evidence type="ECO:0000256" key="16">
    <source>
        <dbReference type="ARBA" id="ARBA00023157"/>
    </source>
</evidence>
<proteinExistence type="inferred from homology"/>
<dbReference type="Pfam" id="PF16499">
    <property type="entry name" value="Melibiase_2"/>
    <property type="match status" value="1"/>
</dbReference>
<dbReference type="EMBL" id="JACGCM010002156">
    <property type="protein sequence ID" value="KAF6143947.1"/>
    <property type="molecule type" value="Genomic_DNA"/>
</dbReference>
<keyword evidence="11" id="KW-0418">Kinase</keyword>
<dbReference type="FunFam" id="2.90.10.10:FF:000009">
    <property type="entry name" value="Receptor-like serine/threonine-protein kinase SD1-8"/>
    <property type="match status" value="1"/>
</dbReference>
<evidence type="ECO:0000256" key="20">
    <source>
        <dbReference type="ARBA" id="ARBA00047899"/>
    </source>
</evidence>
<dbReference type="SMART" id="SM00108">
    <property type="entry name" value="B_lectin"/>
    <property type="match status" value="1"/>
</dbReference>
<name>A0A7J7LMS8_9MAGN</name>
<keyword evidence="8" id="KW-0732">Signal</keyword>
<evidence type="ECO:0000256" key="8">
    <source>
        <dbReference type="ARBA" id="ARBA00022729"/>
    </source>
</evidence>
<evidence type="ECO:0000256" key="22">
    <source>
        <dbReference type="RuleBase" id="RU361168"/>
    </source>
</evidence>
<dbReference type="AlphaFoldDB" id="A0A7J7LMS8"/>
<reference evidence="24 25" key="1">
    <citation type="journal article" date="2020" name="IScience">
        <title>Genome Sequencing of the Endangered Kingdonia uniflora (Circaeasteraceae, Ranunculales) Reveals Potential Mechanisms of Evolutionary Specialization.</title>
        <authorList>
            <person name="Sun Y."/>
            <person name="Deng T."/>
            <person name="Zhang A."/>
            <person name="Moore M.J."/>
            <person name="Landis J.B."/>
            <person name="Lin N."/>
            <person name="Zhang H."/>
            <person name="Zhang X."/>
            <person name="Huang J."/>
            <person name="Zhang X."/>
            <person name="Sun H."/>
            <person name="Wang H."/>
        </authorList>
    </citation>
    <scope>NUCLEOTIDE SEQUENCE [LARGE SCALE GENOMIC DNA]</scope>
    <source>
        <strain evidence="24">TB1705</strain>
        <tissue evidence="24">Leaf</tissue>
    </source>
</reference>
<dbReference type="SUPFAM" id="SSF51110">
    <property type="entry name" value="alpha-D-mannose-specific plant lectins"/>
    <property type="match status" value="1"/>
</dbReference>
<evidence type="ECO:0000256" key="21">
    <source>
        <dbReference type="ARBA" id="ARBA00048679"/>
    </source>
</evidence>
<comment type="caution">
    <text evidence="24">The sequence shown here is derived from an EMBL/GenBank/DDBJ whole genome shotgun (WGS) entry which is preliminary data.</text>
</comment>
<keyword evidence="7" id="KW-0812">Transmembrane</keyword>
<keyword evidence="18" id="KW-0325">Glycoprotein</keyword>
<dbReference type="GO" id="GO:0004557">
    <property type="term" value="F:alpha-galactosidase activity"/>
    <property type="evidence" value="ECO:0007669"/>
    <property type="project" value="UniProtKB-EC"/>
</dbReference>
<evidence type="ECO:0000256" key="14">
    <source>
        <dbReference type="ARBA" id="ARBA00022989"/>
    </source>
</evidence>
<evidence type="ECO:0000256" key="4">
    <source>
        <dbReference type="ARBA" id="ARBA00022527"/>
    </source>
</evidence>